<feature type="transmembrane region" description="Helical" evidence="7">
    <location>
        <begin position="139"/>
        <end position="161"/>
    </location>
</feature>
<comment type="caution">
    <text evidence="9">The sequence shown here is derived from an EMBL/GenBank/DDBJ whole genome shotgun (WGS) entry which is preliminary data.</text>
</comment>
<dbReference type="RefSeq" id="WP_111512814.1">
    <property type="nucleotide sequence ID" value="NZ_QFYR01000001.1"/>
</dbReference>
<keyword evidence="5 7" id="KW-1133">Transmembrane helix</keyword>
<evidence type="ECO:0000256" key="1">
    <source>
        <dbReference type="ARBA" id="ARBA00004651"/>
    </source>
</evidence>
<feature type="transmembrane region" description="Helical" evidence="7">
    <location>
        <begin position="303"/>
        <end position="323"/>
    </location>
</feature>
<evidence type="ECO:0000256" key="7">
    <source>
        <dbReference type="SAM" id="Phobius"/>
    </source>
</evidence>
<feature type="transmembrane region" description="Helical" evidence="7">
    <location>
        <begin position="335"/>
        <end position="354"/>
    </location>
</feature>
<dbReference type="PRINTS" id="PR01036">
    <property type="entry name" value="TCRTETB"/>
</dbReference>
<proteinExistence type="predicted"/>
<dbReference type="InterPro" id="IPR011701">
    <property type="entry name" value="MFS"/>
</dbReference>
<feature type="transmembrane region" description="Helical" evidence="7">
    <location>
        <begin position="397"/>
        <end position="422"/>
    </location>
</feature>
<dbReference type="InterPro" id="IPR020846">
    <property type="entry name" value="MFS_dom"/>
</dbReference>
<dbReference type="CDD" id="cd17321">
    <property type="entry name" value="MFS_MMR_MDR_like"/>
    <property type="match status" value="1"/>
</dbReference>
<evidence type="ECO:0000256" key="5">
    <source>
        <dbReference type="ARBA" id="ARBA00022989"/>
    </source>
</evidence>
<evidence type="ECO:0000256" key="3">
    <source>
        <dbReference type="ARBA" id="ARBA00022475"/>
    </source>
</evidence>
<comment type="subcellular location">
    <subcellularLocation>
        <location evidence="1">Cell membrane</location>
        <topology evidence="1">Multi-pass membrane protein</topology>
    </subcellularLocation>
</comment>
<dbReference type="PANTHER" id="PTHR42718">
    <property type="entry name" value="MAJOR FACILITATOR SUPERFAMILY MULTIDRUG TRANSPORTER MFSC"/>
    <property type="match status" value="1"/>
</dbReference>
<dbReference type="AlphaFoldDB" id="A0A328AN89"/>
<dbReference type="GO" id="GO:0005886">
    <property type="term" value="C:plasma membrane"/>
    <property type="evidence" value="ECO:0007669"/>
    <property type="project" value="UniProtKB-SubCell"/>
</dbReference>
<feature type="transmembrane region" description="Helical" evidence="7">
    <location>
        <begin position="271"/>
        <end position="297"/>
    </location>
</feature>
<keyword evidence="4 7" id="KW-0812">Transmembrane</keyword>
<feature type="transmembrane region" description="Helical" evidence="7">
    <location>
        <begin position="442"/>
        <end position="465"/>
    </location>
</feature>
<dbReference type="PANTHER" id="PTHR42718:SF46">
    <property type="entry name" value="BLR6921 PROTEIN"/>
    <property type="match status" value="1"/>
</dbReference>
<feature type="transmembrane region" description="Helical" evidence="7">
    <location>
        <begin position="48"/>
        <end position="68"/>
    </location>
</feature>
<gene>
    <name evidence="9" type="ORF">DJ018_00300</name>
</gene>
<dbReference type="EMBL" id="QFYR01000001">
    <property type="protein sequence ID" value="RAK56463.1"/>
    <property type="molecule type" value="Genomic_DNA"/>
</dbReference>
<sequence>MTDVERSNKAKWLAFMTLCLGDLMIVLDSTVVNVALPSIREHLGFSEAGLVWVVNAYLLTFGGFLLLGGRLADLYGQRKLFLIGVIAFTVASAACGLAPSPVVLIVARALQGIAGAVVSAVALSLIMQLFPEGPQRVRAMGYFGFVMSGGGSLGVLLGGLITNLLDWRWIFLINLPVGVLVVVLASRLLPAGVRVQGERRLDIAGAMTVTGSLMLAVWGIVGAEQVGWTSAQTLVSLAVALALLAAFLLIESRVKAPLMPLRILALRNVAAANVVGVLWAAGMFAWFFLSALYLQLILGYSPLQVGLAFLPANLIMGAFSYSLSAKTVNRFGIRGPMATGLGIAAVGLGLLSFAPVNGVFLIHVLPAMLLLGVGAGMAFNPVLLAAMSDVAPEEAGLASGLVNTAFMMGGALGLAVLASVAAGTTHDLTAAGADAKTALNGGYRLAFLIGALCAGSAGLIGFLWLKPKAAPEGAGAPVAVH</sequence>
<dbReference type="OrthoDB" id="2414439at2"/>
<dbReference type="InterPro" id="IPR004638">
    <property type="entry name" value="EmrB-like"/>
</dbReference>
<dbReference type="NCBIfam" id="TIGR00711">
    <property type="entry name" value="efflux_EmrB"/>
    <property type="match status" value="1"/>
</dbReference>
<keyword evidence="3" id="KW-1003">Cell membrane</keyword>
<feature type="transmembrane region" description="Helical" evidence="7">
    <location>
        <begin position="167"/>
        <end position="189"/>
    </location>
</feature>
<evidence type="ECO:0000313" key="9">
    <source>
        <dbReference type="EMBL" id="RAK56463.1"/>
    </source>
</evidence>
<feature type="transmembrane region" description="Helical" evidence="7">
    <location>
        <begin position="80"/>
        <end position="99"/>
    </location>
</feature>
<feature type="transmembrane region" description="Helical" evidence="7">
    <location>
        <begin position="105"/>
        <end position="127"/>
    </location>
</feature>
<accession>A0A328AN89</accession>
<dbReference type="Gene3D" id="1.20.1720.10">
    <property type="entry name" value="Multidrug resistance protein D"/>
    <property type="match status" value="1"/>
</dbReference>
<feature type="domain" description="Major facilitator superfamily (MFS) profile" evidence="8">
    <location>
        <begin position="14"/>
        <end position="469"/>
    </location>
</feature>
<evidence type="ECO:0000313" key="10">
    <source>
        <dbReference type="Proteomes" id="UP000249725"/>
    </source>
</evidence>
<evidence type="ECO:0000256" key="2">
    <source>
        <dbReference type="ARBA" id="ARBA00022448"/>
    </source>
</evidence>
<protein>
    <submittedName>
        <fullName evidence="9">MFS transporter</fullName>
    </submittedName>
</protein>
<feature type="transmembrane region" description="Helical" evidence="7">
    <location>
        <begin position="360"/>
        <end position="385"/>
    </location>
</feature>
<dbReference type="Gene3D" id="1.20.1250.20">
    <property type="entry name" value="MFS general substrate transporter like domains"/>
    <property type="match status" value="1"/>
</dbReference>
<feature type="transmembrane region" description="Helical" evidence="7">
    <location>
        <begin position="12"/>
        <end position="36"/>
    </location>
</feature>
<evidence type="ECO:0000259" key="8">
    <source>
        <dbReference type="PROSITE" id="PS50850"/>
    </source>
</evidence>
<dbReference type="Proteomes" id="UP000249725">
    <property type="component" value="Unassembled WGS sequence"/>
</dbReference>
<evidence type="ECO:0000256" key="4">
    <source>
        <dbReference type="ARBA" id="ARBA00022692"/>
    </source>
</evidence>
<dbReference type="GO" id="GO:0022857">
    <property type="term" value="F:transmembrane transporter activity"/>
    <property type="evidence" value="ECO:0007669"/>
    <property type="project" value="InterPro"/>
</dbReference>
<name>A0A328AN89_9CAUL</name>
<keyword evidence="10" id="KW-1185">Reference proteome</keyword>
<keyword evidence="6 7" id="KW-0472">Membrane</keyword>
<keyword evidence="2" id="KW-0813">Transport</keyword>
<evidence type="ECO:0000256" key="6">
    <source>
        <dbReference type="ARBA" id="ARBA00023136"/>
    </source>
</evidence>
<feature type="transmembrane region" description="Helical" evidence="7">
    <location>
        <begin position="201"/>
        <end position="221"/>
    </location>
</feature>
<dbReference type="InterPro" id="IPR036259">
    <property type="entry name" value="MFS_trans_sf"/>
</dbReference>
<reference evidence="10" key="1">
    <citation type="submission" date="2018-05" db="EMBL/GenBank/DDBJ databases">
        <authorList>
            <person name="Li X."/>
        </authorList>
    </citation>
    <scope>NUCLEOTIDE SEQUENCE [LARGE SCALE GENOMIC DNA]</scope>
    <source>
        <strain evidence="10">YIM 73061</strain>
    </source>
</reference>
<dbReference type="Pfam" id="PF07690">
    <property type="entry name" value="MFS_1"/>
    <property type="match status" value="1"/>
</dbReference>
<dbReference type="PROSITE" id="PS50850">
    <property type="entry name" value="MFS"/>
    <property type="match status" value="1"/>
</dbReference>
<dbReference type="SUPFAM" id="SSF103473">
    <property type="entry name" value="MFS general substrate transporter"/>
    <property type="match status" value="1"/>
</dbReference>
<organism evidence="9 10">
    <name type="scientific">Phenylobacterium deserti</name>
    <dbReference type="NCBI Taxonomy" id="1914756"/>
    <lineage>
        <taxon>Bacteria</taxon>
        <taxon>Pseudomonadati</taxon>
        <taxon>Pseudomonadota</taxon>
        <taxon>Alphaproteobacteria</taxon>
        <taxon>Caulobacterales</taxon>
        <taxon>Caulobacteraceae</taxon>
        <taxon>Phenylobacterium</taxon>
    </lineage>
</organism>
<feature type="transmembrane region" description="Helical" evidence="7">
    <location>
        <begin position="233"/>
        <end position="250"/>
    </location>
</feature>